<dbReference type="Pfam" id="PF00026">
    <property type="entry name" value="Asp"/>
    <property type="match status" value="1"/>
</dbReference>
<keyword evidence="10" id="KW-1185">Reference proteome</keyword>
<reference evidence="9" key="1">
    <citation type="journal article" date="2023" name="Mol. Phylogenet. Evol.">
        <title>Genome-scale phylogeny and comparative genomics of the fungal order Sordariales.</title>
        <authorList>
            <person name="Hensen N."/>
            <person name="Bonometti L."/>
            <person name="Westerberg I."/>
            <person name="Brannstrom I.O."/>
            <person name="Guillou S."/>
            <person name="Cros-Aarteil S."/>
            <person name="Calhoun S."/>
            <person name="Haridas S."/>
            <person name="Kuo A."/>
            <person name="Mondo S."/>
            <person name="Pangilinan J."/>
            <person name="Riley R."/>
            <person name="LaButti K."/>
            <person name="Andreopoulos B."/>
            <person name="Lipzen A."/>
            <person name="Chen C."/>
            <person name="Yan M."/>
            <person name="Daum C."/>
            <person name="Ng V."/>
            <person name="Clum A."/>
            <person name="Steindorff A."/>
            <person name="Ohm R.A."/>
            <person name="Martin F."/>
            <person name="Silar P."/>
            <person name="Natvig D.O."/>
            <person name="Lalanne C."/>
            <person name="Gautier V."/>
            <person name="Ament-Velasquez S.L."/>
            <person name="Kruys A."/>
            <person name="Hutchinson M.I."/>
            <person name="Powell A.J."/>
            <person name="Barry K."/>
            <person name="Miller A.N."/>
            <person name="Grigoriev I.V."/>
            <person name="Debuchy R."/>
            <person name="Gladieux P."/>
            <person name="Hiltunen Thoren M."/>
            <person name="Johannesson H."/>
        </authorList>
    </citation>
    <scope>NUCLEOTIDE SEQUENCE</scope>
    <source>
        <strain evidence="9">CBS 333.67</strain>
    </source>
</reference>
<dbReference type="GO" id="GO:0006508">
    <property type="term" value="P:proteolysis"/>
    <property type="evidence" value="ECO:0007669"/>
    <property type="project" value="UniProtKB-KW"/>
</dbReference>
<feature type="active site" evidence="5">
    <location>
        <position position="305"/>
    </location>
</feature>
<dbReference type="Proteomes" id="UP001273166">
    <property type="component" value="Unassembled WGS sequence"/>
</dbReference>
<keyword evidence="4 6" id="KW-0378">Hydrolase</keyword>
<comment type="caution">
    <text evidence="9">The sequence shown here is derived from an EMBL/GenBank/DDBJ whole genome shotgun (WGS) entry which is preliminary data.</text>
</comment>
<dbReference type="Gene3D" id="2.40.70.10">
    <property type="entry name" value="Acid Proteases"/>
    <property type="match status" value="2"/>
</dbReference>
<dbReference type="GeneID" id="87884685"/>
<organism evidence="9 10">
    <name type="scientific">Chaetomium strumarium</name>
    <dbReference type="NCBI Taxonomy" id="1170767"/>
    <lineage>
        <taxon>Eukaryota</taxon>
        <taxon>Fungi</taxon>
        <taxon>Dikarya</taxon>
        <taxon>Ascomycota</taxon>
        <taxon>Pezizomycotina</taxon>
        <taxon>Sordariomycetes</taxon>
        <taxon>Sordariomycetidae</taxon>
        <taxon>Sordariales</taxon>
        <taxon>Chaetomiaceae</taxon>
        <taxon>Chaetomium</taxon>
    </lineage>
</organism>
<dbReference type="FunFam" id="2.40.70.10:FF:000024">
    <property type="entry name" value="Endothiapepsin"/>
    <property type="match status" value="1"/>
</dbReference>
<proteinExistence type="inferred from homology"/>
<evidence type="ECO:0000256" key="3">
    <source>
        <dbReference type="ARBA" id="ARBA00022750"/>
    </source>
</evidence>
<dbReference type="PRINTS" id="PR00792">
    <property type="entry name" value="PEPSIN"/>
</dbReference>
<evidence type="ECO:0000256" key="1">
    <source>
        <dbReference type="ARBA" id="ARBA00007447"/>
    </source>
</evidence>
<protein>
    <submittedName>
        <fullName evidence="9">Aspartic peptidase domain-containing protein</fullName>
    </submittedName>
</protein>
<dbReference type="GO" id="GO:0004190">
    <property type="term" value="F:aspartic-type endopeptidase activity"/>
    <property type="evidence" value="ECO:0007669"/>
    <property type="project" value="UniProtKB-KW"/>
</dbReference>
<keyword evidence="3 6" id="KW-0064">Aspartyl protease</keyword>
<feature type="signal peptide" evidence="7">
    <location>
        <begin position="1"/>
        <end position="18"/>
    </location>
</feature>
<dbReference type="PROSITE" id="PS00141">
    <property type="entry name" value="ASP_PROTEASE"/>
    <property type="match status" value="1"/>
</dbReference>
<evidence type="ECO:0000313" key="10">
    <source>
        <dbReference type="Proteomes" id="UP001273166"/>
    </source>
</evidence>
<dbReference type="EMBL" id="JAUDZG010000005">
    <property type="protein sequence ID" value="KAK3304950.1"/>
    <property type="molecule type" value="Genomic_DNA"/>
</dbReference>
<dbReference type="SUPFAM" id="SSF50630">
    <property type="entry name" value="Acid proteases"/>
    <property type="match status" value="1"/>
</dbReference>
<sequence length="417" mass="43104">MAVLSNLIVALAAGTALGTAIPPRIGTVTNARAASGYSIQQVHNPSYTRHGPTELFKAYRKHGGTISDGLHAAVHNATRVTAAAAASGTGSAATTPQDGDAEYLTPVSIGTPAQVLNLDFDTGSSDLWVFSTETASREVAGQKLYNPSSSSSAKRMSGATWKISYGDGSSSSGDVFTDVVSIGGLTVKSQAVESAKQVSSEFTQDTASSGLLGLAFSTLNTVQPTQQKTFFDNAASSLSQKVFTADLKHNAPGTYNFGFIDSSLHTGSIAYTPVDSSQGFWGFTASGYAVGSGAVNRQSISGIADTGTTLLLLPDSVVRAYYSQVRGAQNAQEVGGYVFPCSAATPDFKFAVAGTTITVPGKFINFEPVDEAGETCFGGLQSSGDIGINIFGDVALKSAFVVFDGENNRLGWATKPL</sequence>
<evidence type="ECO:0000259" key="8">
    <source>
        <dbReference type="PROSITE" id="PS51767"/>
    </source>
</evidence>
<evidence type="ECO:0000313" key="9">
    <source>
        <dbReference type="EMBL" id="KAK3304950.1"/>
    </source>
</evidence>
<dbReference type="InterPro" id="IPR001969">
    <property type="entry name" value="Aspartic_peptidase_AS"/>
</dbReference>
<evidence type="ECO:0000256" key="7">
    <source>
        <dbReference type="SAM" id="SignalP"/>
    </source>
</evidence>
<dbReference type="PROSITE" id="PS51767">
    <property type="entry name" value="PEPTIDASE_A1"/>
    <property type="match status" value="1"/>
</dbReference>
<dbReference type="CDD" id="cd06097">
    <property type="entry name" value="Aspergillopepsin_like"/>
    <property type="match status" value="1"/>
</dbReference>
<dbReference type="FunFam" id="2.40.70.10:FF:000026">
    <property type="entry name" value="Endothiapepsin"/>
    <property type="match status" value="1"/>
</dbReference>
<evidence type="ECO:0000256" key="5">
    <source>
        <dbReference type="PIRSR" id="PIRSR601461-1"/>
    </source>
</evidence>
<feature type="active site" evidence="5">
    <location>
        <position position="121"/>
    </location>
</feature>
<evidence type="ECO:0000256" key="4">
    <source>
        <dbReference type="ARBA" id="ARBA00022801"/>
    </source>
</evidence>
<evidence type="ECO:0000256" key="2">
    <source>
        <dbReference type="ARBA" id="ARBA00022670"/>
    </source>
</evidence>
<keyword evidence="7" id="KW-0732">Signal</keyword>
<dbReference type="PANTHER" id="PTHR47966">
    <property type="entry name" value="BETA-SITE APP-CLEAVING ENZYME, ISOFORM A-RELATED"/>
    <property type="match status" value="1"/>
</dbReference>
<feature type="domain" description="Peptidase A1" evidence="8">
    <location>
        <begin position="103"/>
        <end position="413"/>
    </location>
</feature>
<comment type="similarity">
    <text evidence="1 6">Belongs to the peptidase A1 family.</text>
</comment>
<accession>A0AAJ0GS97</accession>
<feature type="chain" id="PRO_5042583791" evidence="7">
    <location>
        <begin position="19"/>
        <end position="417"/>
    </location>
</feature>
<evidence type="ECO:0000256" key="6">
    <source>
        <dbReference type="RuleBase" id="RU000454"/>
    </source>
</evidence>
<dbReference type="InterPro" id="IPR033121">
    <property type="entry name" value="PEPTIDASE_A1"/>
</dbReference>
<dbReference type="InterPro" id="IPR021109">
    <property type="entry name" value="Peptidase_aspartic_dom_sf"/>
</dbReference>
<keyword evidence="2 6" id="KW-0645">Protease</keyword>
<dbReference type="RefSeq" id="XP_062720730.1">
    <property type="nucleotide sequence ID" value="XM_062865856.1"/>
</dbReference>
<dbReference type="PANTHER" id="PTHR47966:SF2">
    <property type="entry name" value="ASPERGILLOPEPSIN-1-RELATED"/>
    <property type="match status" value="1"/>
</dbReference>
<reference evidence="9" key="2">
    <citation type="submission" date="2023-06" db="EMBL/GenBank/DDBJ databases">
        <authorList>
            <consortium name="Lawrence Berkeley National Laboratory"/>
            <person name="Mondo S.J."/>
            <person name="Hensen N."/>
            <person name="Bonometti L."/>
            <person name="Westerberg I."/>
            <person name="Brannstrom I.O."/>
            <person name="Guillou S."/>
            <person name="Cros-Aarteil S."/>
            <person name="Calhoun S."/>
            <person name="Haridas S."/>
            <person name="Kuo A."/>
            <person name="Pangilinan J."/>
            <person name="Riley R."/>
            <person name="Labutti K."/>
            <person name="Andreopoulos B."/>
            <person name="Lipzen A."/>
            <person name="Chen C."/>
            <person name="Yanf M."/>
            <person name="Daum C."/>
            <person name="Ng V."/>
            <person name="Clum A."/>
            <person name="Steindorff A."/>
            <person name="Ohm R."/>
            <person name="Martin F."/>
            <person name="Silar P."/>
            <person name="Natvig D."/>
            <person name="Lalanne C."/>
            <person name="Gautier V."/>
            <person name="Ament-Velasquez S.L."/>
            <person name="Kruys A."/>
            <person name="Hutchinson M.I."/>
            <person name="Powell A.J."/>
            <person name="Barry K."/>
            <person name="Miller A.N."/>
            <person name="Grigoriev I.V."/>
            <person name="Debuchy R."/>
            <person name="Gladieux P."/>
            <person name="Thoren M.H."/>
            <person name="Johannesson H."/>
        </authorList>
    </citation>
    <scope>NUCLEOTIDE SEQUENCE</scope>
    <source>
        <strain evidence="9">CBS 333.67</strain>
    </source>
</reference>
<dbReference type="AlphaFoldDB" id="A0AAJ0GS97"/>
<gene>
    <name evidence="9" type="ORF">B0T15DRAFT_437719</name>
</gene>
<name>A0AAJ0GS97_9PEZI</name>
<dbReference type="InterPro" id="IPR034163">
    <property type="entry name" value="Aspergillopepsin-like_cat_dom"/>
</dbReference>
<dbReference type="InterPro" id="IPR001461">
    <property type="entry name" value="Aspartic_peptidase_A1"/>
</dbReference>